<proteinExistence type="predicted"/>
<name>G3AK28_SPAPN</name>
<dbReference type="AlphaFoldDB" id="G3AK28"/>
<dbReference type="InterPro" id="IPR053060">
    <property type="entry name" value="Cytokinesis_Signaling_Reg"/>
</dbReference>
<dbReference type="OMA" id="PRIECQL"/>
<reference evidence="2 3" key="1">
    <citation type="journal article" date="2011" name="Proc. Natl. Acad. Sci. U.S.A.">
        <title>Comparative genomics of xylose-fermenting fungi for enhanced biofuel production.</title>
        <authorList>
            <person name="Wohlbach D.J."/>
            <person name="Kuo A."/>
            <person name="Sato T.K."/>
            <person name="Potts K.M."/>
            <person name="Salamov A.A."/>
            <person name="LaButti K.M."/>
            <person name="Sun H."/>
            <person name="Clum A."/>
            <person name="Pangilinan J.L."/>
            <person name="Lindquist E.A."/>
            <person name="Lucas S."/>
            <person name="Lapidus A."/>
            <person name="Jin M."/>
            <person name="Gunawan C."/>
            <person name="Balan V."/>
            <person name="Dale B.E."/>
            <person name="Jeffries T.W."/>
            <person name="Zinkel R."/>
            <person name="Barry K.W."/>
            <person name="Grigoriev I.V."/>
            <person name="Gasch A.P."/>
        </authorList>
    </citation>
    <scope>NUCLEOTIDE SEQUENCE [LARGE SCALE GENOMIC DNA]</scope>
    <source>
        <strain evidence="3">NRRL Y-27907 / 11-Y1</strain>
    </source>
</reference>
<dbReference type="SMART" id="SM01017">
    <property type="entry name" value="Arrestin_C"/>
    <property type="match status" value="1"/>
</dbReference>
<dbReference type="FunCoup" id="G3AK28">
    <property type="interactions" value="52"/>
</dbReference>
<dbReference type="Gene3D" id="2.60.40.640">
    <property type="match status" value="1"/>
</dbReference>
<dbReference type="EMBL" id="GL996501">
    <property type="protein sequence ID" value="EGW32839.1"/>
    <property type="molecule type" value="Genomic_DNA"/>
</dbReference>
<dbReference type="OrthoDB" id="4001642at2759"/>
<sequence length="453" mass="51141">MSPLKPVISPVMVTLEPSATSIVHGCPGVPRSIPRIETVIHIRSLTGAPFDVRSVGIAMSTVQKVSMPTKFGTNDSVKDFKWFENPLCYRPPVGEFYSKLIGIDIPILIPLPRDVVSSGYVPSCNASTVHKLSVKVSCGKTAETETNFVESFPIAIKCYDTLPLYRQYNEPVLYQMVTNDNQVIVECKLPVSSIGPGDNINLECNVRTNTANNRLHKHIQLKQLTLQLKEIIECYDAGLPPKKEFKLVSTTQVFKNQEIHASPFNHNFQIKFPYENDYLSLFSQPEIPLDPQLEDDCSTTVIESYNICKVRQLDKLEEGIPLTHIQGFTKVGKFYSIRYELIVKAKFSHAKDVNVNIPITVSPYDRDCSEYLLQWILYECDVAKQTYGKQLVEEYCALGDRYDYVVSLMSRFVDAPTCYRYSIDEWKHLGYNMDAIGVANGIDGTQSLVGYID</sequence>
<dbReference type="InParanoid" id="G3AK28"/>
<evidence type="ECO:0000313" key="2">
    <source>
        <dbReference type="EMBL" id="EGW32839.1"/>
    </source>
</evidence>
<dbReference type="GeneID" id="18869973"/>
<dbReference type="HOGENOM" id="CLU_598506_0_0_1"/>
<dbReference type="PANTHER" id="PTHR36419:SF1">
    <property type="entry name" value="RHO1 GEF LOCALIZING PROTEIN 1"/>
    <property type="match status" value="1"/>
</dbReference>
<evidence type="ECO:0000259" key="1">
    <source>
        <dbReference type="SMART" id="SM01017"/>
    </source>
</evidence>
<evidence type="ECO:0000313" key="3">
    <source>
        <dbReference type="Proteomes" id="UP000000709"/>
    </source>
</evidence>
<dbReference type="Proteomes" id="UP000000709">
    <property type="component" value="Unassembled WGS sequence"/>
</dbReference>
<gene>
    <name evidence="2" type="ORF">SPAPADRAFT_136447</name>
</gene>
<organism evidence="3">
    <name type="scientific">Spathaspora passalidarum (strain NRRL Y-27907 / 11-Y1)</name>
    <dbReference type="NCBI Taxonomy" id="619300"/>
    <lineage>
        <taxon>Eukaryota</taxon>
        <taxon>Fungi</taxon>
        <taxon>Dikarya</taxon>
        <taxon>Ascomycota</taxon>
        <taxon>Saccharomycotina</taxon>
        <taxon>Pichiomycetes</taxon>
        <taxon>Debaryomycetaceae</taxon>
        <taxon>Spathaspora</taxon>
    </lineage>
</organism>
<keyword evidence="3" id="KW-1185">Reference proteome</keyword>
<dbReference type="STRING" id="619300.G3AK28"/>
<feature type="domain" description="Arrestin C-terminal-like" evidence="1">
    <location>
        <begin position="179"/>
        <end position="364"/>
    </location>
</feature>
<dbReference type="KEGG" id="spaa:SPAPADRAFT_136447"/>
<dbReference type="eggNOG" id="ENOG502QSRB">
    <property type="taxonomic scope" value="Eukaryota"/>
</dbReference>
<dbReference type="Pfam" id="PF02752">
    <property type="entry name" value="Arrestin_C"/>
    <property type="match status" value="1"/>
</dbReference>
<dbReference type="InterPro" id="IPR014752">
    <property type="entry name" value="Arrestin-like_C"/>
</dbReference>
<dbReference type="RefSeq" id="XP_007374354.1">
    <property type="nucleotide sequence ID" value="XM_007374292.1"/>
</dbReference>
<dbReference type="GO" id="GO:0000935">
    <property type="term" value="C:division septum"/>
    <property type="evidence" value="ECO:0007669"/>
    <property type="project" value="TreeGrafter"/>
</dbReference>
<protein>
    <recommendedName>
        <fullName evidence="1">Arrestin C-terminal-like domain-containing protein</fullName>
    </recommendedName>
</protein>
<accession>G3AK28</accession>
<dbReference type="PANTHER" id="PTHR36419">
    <property type="entry name" value="ARRESTIN FAMILY PROTEIN 1"/>
    <property type="match status" value="1"/>
</dbReference>
<dbReference type="GO" id="GO:0000917">
    <property type="term" value="P:division septum assembly"/>
    <property type="evidence" value="ECO:0007669"/>
    <property type="project" value="TreeGrafter"/>
</dbReference>
<dbReference type="InterPro" id="IPR011022">
    <property type="entry name" value="Arrestin_C-like"/>
</dbReference>